<protein>
    <submittedName>
        <fullName evidence="2">Uncharacterized protein</fullName>
    </submittedName>
</protein>
<evidence type="ECO:0000313" key="3">
    <source>
        <dbReference type="Proteomes" id="UP000828390"/>
    </source>
</evidence>
<comment type="caution">
    <text evidence="2">The sequence shown here is derived from an EMBL/GenBank/DDBJ whole genome shotgun (WGS) entry which is preliminary data.</text>
</comment>
<dbReference type="Proteomes" id="UP000828390">
    <property type="component" value="Unassembled WGS sequence"/>
</dbReference>
<evidence type="ECO:0000313" key="2">
    <source>
        <dbReference type="EMBL" id="KAH3716315.1"/>
    </source>
</evidence>
<keyword evidence="3" id="KW-1185">Reference proteome</keyword>
<accession>A0A9D4HEG9</accession>
<proteinExistence type="predicted"/>
<feature type="region of interest" description="Disordered" evidence="1">
    <location>
        <begin position="100"/>
        <end position="119"/>
    </location>
</feature>
<reference evidence="2" key="2">
    <citation type="submission" date="2020-11" db="EMBL/GenBank/DDBJ databases">
        <authorList>
            <person name="McCartney M.A."/>
            <person name="Auch B."/>
            <person name="Kono T."/>
            <person name="Mallez S."/>
            <person name="Becker A."/>
            <person name="Gohl D.M."/>
            <person name="Silverstein K.A.T."/>
            <person name="Koren S."/>
            <person name="Bechman K.B."/>
            <person name="Herman A."/>
            <person name="Abrahante J.E."/>
            <person name="Garbe J."/>
        </authorList>
    </citation>
    <scope>NUCLEOTIDE SEQUENCE</scope>
    <source>
        <strain evidence="2">Duluth1</strain>
        <tissue evidence="2">Whole animal</tissue>
    </source>
</reference>
<feature type="compositionally biased region" description="Basic and acidic residues" evidence="1">
    <location>
        <begin position="100"/>
        <end position="109"/>
    </location>
</feature>
<dbReference type="AlphaFoldDB" id="A0A9D4HEG9"/>
<sequence>MSNTSTPIQNTKKRDLSSPEFLLDYKKHKFNVSPKPCDTNTRNVAMATNISLDQGAIQAIAAALKDTIQSNIEVMLQSSIQTIVEGVIFGLQSKVSKLEEGKQQPEILKRSPYKTCSRP</sequence>
<organism evidence="2 3">
    <name type="scientific">Dreissena polymorpha</name>
    <name type="common">Zebra mussel</name>
    <name type="synonym">Mytilus polymorpha</name>
    <dbReference type="NCBI Taxonomy" id="45954"/>
    <lineage>
        <taxon>Eukaryota</taxon>
        <taxon>Metazoa</taxon>
        <taxon>Spiralia</taxon>
        <taxon>Lophotrochozoa</taxon>
        <taxon>Mollusca</taxon>
        <taxon>Bivalvia</taxon>
        <taxon>Autobranchia</taxon>
        <taxon>Heteroconchia</taxon>
        <taxon>Euheterodonta</taxon>
        <taxon>Imparidentia</taxon>
        <taxon>Neoheterodontei</taxon>
        <taxon>Myida</taxon>
        <taxon>Dreissenoidea</taxon>
        <taxon>Dreissenidae</taxon>
        <taxon>Dreissena</taxon>
    </lineage>
</organism>
<dbReference type="EMBL" id="JAIWYP010000013">
    <property type="protein sequence ID" value="KAH3716315.1"/>
    <property type="molecule type" value="Genomic_DNA"/>
</dbReference>
<gene>
    <name evidence="2" type="ORF">DPMN_059036</name>
</gene>
<evidence type="ECO:0000256" key="1">
    <source>
        <dbReference type="SAM" id="MobiDB-lite"/>
    </source>
</evidence>
<name>A0A9D4HEG9_DREPO</name>
<reference evidence="2" key="1">
    <citation type="journal article" date="2019" name="bioRxiv">
        <title>The Genome of the Zebra Mussel, Dreissena polymorpha: A Resource for Invasive Species Research.</title>
        <authorList>
            <person name="McCartney M.A."/>
            <person name="Auch B."/>
            <person name="Kono T."/>
            <person name="Mallez S."/>
            <person name="Zhang Y."/>
            <person name="Obille A."/>
            <person name="Becker A."/>
            <person name="Abrahante J.E."/>
            <person name="Garbe J."/>
            <person name="Badalamenti J.P."/>
            <person name="Herman A."/>
            <person name="Mangelson H."/>
            <person name="Liachko I."/>
            <person name="Sullivan S."/>
            <person name="Sone E.D."/>
            <person name="Koren S."/>
            <person name="Silverstein K.A.T."/>
            <person name="Beckman K.B."/>
            <person name="Gohl D.M."/>
        </authorList>
    </citation>
    <scope>NUCLEOTIDE SEQUENCE</scope>
    <source>
        <strain evidence="2">Duluth1</strain>
        <tissue evidence="2">Whole animal</tissue>
    </source>
</reference>